<proteinExistence type="predicted"/>
<name>A0ABV8PQ87_9FLAO</name>
<evidence type="ECO:0000256" key="1">
    <source>
        <dbReference type="SAM" id="Coils"/>
    </source>
</evidence>
<comment type="caution">
    <text evidence="2">The sequence shown here is derived from an EMBL/GenBank/DDBJ whole genome shotgun (WGS) entry which is preliminary data.</text>
</comment>
<gene>
    <name evidence="2" type="ORF">ACFOWS_13905</name>
</gene>
<organism evidence="2 3">
    <name type="scientific">Flagellimonas marina</name>
    <dbReference type="NCBI Taxonomy" id="1775168"/>
    <lineage>
        <taxon>Bacteria</taxon>
        <taxon>Pseudomonadati</taxon>
        <taxon>Bacteroidota</taxon>
        <taxon>Flavobacteriia</taxon>
        <taxon>Flavobacteriales</taxon>
        <taxon>Flavobacteriaceae</taxon>
        <taxon>Flagellimonas</taxon>
    </lineage>
</organism>
<accession>A0ABV8PQ87</accession>
<protein>
    <submittedName>
        <fullName evidence="2">Uncharacterized protein</fullName>
    </submittedName>
</protein>
<evidence type="ECO:0000313" key="2">
    <source>
        <dbReference type="EMBL" id="MFC4221241.1"/>
    </source>
</evidence>
<sequence length="438" mass="50931">MFNNRKTEILALLTDTIRLDCKELGISEGETPLSKITKILDSYFKEREGFLKNIYEQFDEDSSSLTPKKAESKMRALLGSRPDEREYQKNTNVLLNDTGLEITIEAMRTFFAVECKYNNSICTNYPIYARLHGTIIENSVKLSKLQVDLATKWNKTTEKGVSHNKKATAQLYKTEALLEKSLEKLRKELQDGDKLISKLVKKGFSFLIDSNPITKVAEKAYEIIKSTEKPIDEIVPIFKEAMKKNGDLSIMYAHTKADVEEYLEELSLEKTVDFFEDQNKHLEKQIKKFKSKALQSDGEELFKRCREQVKKHLEQFHKTNRAFIRSHEGIFLGMISPENLDIILGTDSFDEVLKNFKHLNIEKKLKEYVQNSVNTWYRDIEQVNEHGEKEHKKEVQQLLNMEVHKLQGLLNASDLDLVEKIEKQWNELNNKVSSHMKK</sequence>
<dbReference type="EMBL" id="JBHSCL010000009">
    <property type="protein sequence ID" value="MFC4221241.1"/>
    <property type="molecule type" value="Genomic_DNA"/>
</dbReference>
<reference evidence="3" key="1">
    <citation type="journal article" date="2019" name="Int. J. Syst. Evol. Microbiol.">
        <title>The Global Catalogue of Microorganisms (GCM) 10K type strain sequencing project: providing services to taxonomists for standard genome sequencing and annotation.</title>
        <authorList>
            <consortium name="The Broad Institute Genomics Platform"/>
            <consortium name="The Broad Institute Genome Sequencing Center for Infectious Disease"/>
            <person name="Wu L."/>
            <person name="Ma J."/>
        </authorList>
    </citation>
    <scope>NUCLEOTIDE SEQUENCE [LARGE SCALE GENOMIC DNA]</scope>
    <source>
        <strain evidence="3">CGMCC 1.15774</strain>
    </source>
</reference>
<keyword evidence="3" id="KW-1185">Reference proteome</keyword>
<evidence type="ECO:0000313" key="3">
    <source>
        <dbReference type="Proteomes" id="UP001595841"/>
    </source>
</evidence>
<keyword evidence="1" id="KW-0175">Coiled coil</keyword>
<dbReference type="RefSeq" id="WP_379765637.1">
    <property type="nucleotide sequence ID" value="NZ_JBHSCL010000009.1"/>
</dbReference>
<dbReference type="Proteomes" id="UP001595841">
    <property type="component" value="Unassembled WGS sequence"/>
</dbReference>
<feature type="coiled-coil region" evidence="1">
    <location>
        <begin position="265"/>
        <end position="292"/>
    </location>
</feature>